<feature type="domain" description="BTB" evidence="1">
    <location>
        <begin position="30"/>
        <end position="97"/>
    </location>
</feature>
<dbReference type="Gene3D" id="3.30.710.10">
    <property type="entry name" value="Potassium Channel Kv1.1, Chain A"/>
    <property type="match status" value="1"/>
</dbReference>
<evidence type="ECO:0000313" key="2">
    <source>
        <dbReference type="Proteomes" id="UP000001554"/>
    </source>
</evidence>
<accession>A0A9J7LKP0</accession>
<dbReference type="SUPFAM" id="SSF54695">
    <property type="entry name" value="POZ domain"/>
    <property type="match status" value="1"/>
</dbReference>
<dbReference type="KEGG" id="bfo:118420903"/>
<reference evidence="2" key="1">
    <citation type="journal article" date="2020" name="Nat. Ecol. Evol.">
        <title>Deeply conserved synteny resolves early events in vertebrate evolution.</title>
        <authorList>
            <person name="Simakov O."/>
            <person name="Marletaz F."/>
            <person name="Yue J.X."/>
            <person name="O'Connell B."/>
            <person name="Jenkins J."/>
            <person name="Brandt A."/>
            <person name="Calef R."/>
            <person name="Tung C.H."/>
            <person name="Huang T.K."/>
            <person name="Schmutz J."/>
            <person name="Satoh N."/>
            <person name="Yu J.K."/>
            <person name="Putnam N.H."/>
            <person name="Green R.E."/>
            <person name="Rokhsar D.S."/>
        </authorList>
    </citation>
    <scope>NUCLEOTIDE SEQUENCE [LARGE SCALE GENOMIC DNA]</scope>
    <source>
        <strain evidence="2">S238N-H82</strain>
    </source>
</reference>
<evidence type="ECO:0000313" key="3">
    <source>
        <dbReference type="RefSeq" id="XP_035683864.1"/>
    </source>
</evidence>
<name>A0A9J7LKP0_BRAFL</name>
<dbReference type="PANTHER" id="PTHR46105:SF28">
    <property type="entry name" value="ZINC FINGER PROTEIN 37-LIKE"/>
    <property type="match status" value="1"/>
</dbReference>
<dbReference type="Pfam" id="PF00651">
    <property type="entry name" value="BTB"/>
    <property type="match status" value="1"/>
</dbReference>
<dbReference type="GeneID" id="118420903"/>
<dbReference type="InterPro" id="IPR011333">
    <property type="entry name" value="SKP1/BTB/POZ_sf"/>
</dbReference>
<protein>
    <submittedName>
        <fullName evidence="3">Zinc finger and BTB domain-containing protein 25-like</fullName>
    </submittedName>
</protein>
<gene>
    <name evidence="3" type="primary">LOC118420903</name>
</gene>
<proteinExistence type="predicted"/>
<dbReference type="OMA" id="FYYCHIS"/>
<sequence>MDTGVPAATSHLGAHLLQSLNIQRLEGQLCDVNIQVGDQSFPAHKAVLASYSAHFHTLFCNQNSGVIPFDLAISDITPGSFSHILEFMYTGKIPPEEPEHSDFIRVAKLFEMETILDLVVKIQISTAAGAEASTGKTDQGLAVEPVSSDEEAENAKLQSLSSSDQLSVIGQGMAATLSQATDGRVNQVSQFYYCHISLLSTTWKFDTIGECNHCI</sequence>
<dbReference type="PANTHER" id="PTHR46105">
    <property type="entry name" value="AGAP004733-PA"/>
    <property type="match status" value="1"/>
</dbReference>
<dbReference type="RefSeq" id="XP_035683864.1">
    <property type="nucleotide sequence ID" value="XM_035827971.1"/>
</dbReference>
<organism evidence="2 3">
    <name type="scientific">Branchiostoma floridae</name>
    <name type="common">Florida lancelet</name>
    <name type="synonym">Amphioxus</name>
    <dbReference type="NCBI Taxonomy" id="7739"/>
    <lineage>
        <taxon>Eukaryota</taxon>
        <taxon>Metazoa</taxon>
        <taxon>Chordata</taxon>
        <taxon>Cephalochordata</taxon>
        <taxon>Leptocardii</taxon>
        <taxon>Amphioxiformes</taxon>
        <taxon>Branchiostomatidae</taxon>
        <taxon>Branchiostoma</taxon>
    </lineage>
</organism>
<dbReference type="OrthoDB" id="8117402at2759"/>
<keyword evidence="2" id="KW-1185">Reference proteome</keyword>
<reference evidence="3" key="2">
    <citation type="submission" date="2025-08" db="UniProtKB">
        <authorList>
            <consortium name="RefSeq"/>
        </authorList>
    </citation>
    <scope>IDENTIFICATION</scope>
    <source>
        <strain evidence="3">S238N-H82</strain>
        <tissue evidence="3">Testes</tissue>
    </source>
</reference>
<dbReference type="InterPro" id="IPR050457">
    <property type="entry name" value="ZnFinger_BTB_dom_contain"/>
</dbReference>
<dbReference type="PROSITE" id="PS50097">
    <property type="entry name" value="BTB"/>
    <property type="match status" value="1"/>
</dbReference>
<dbReference type="InterPro" id="IPR000210">
    <property type="entry name" value="BTB/POZ_dom"/>
</dbReference>
<evidence type="ECO:0000259" key="1">
    <source>
        <dbReference type="PROSITE" id="PS50097"/>
    </source>
</evidence>
<dbReference type="AlphaFoldDB" id="A0A9J7LKP0"/>
<dbReference type="Proteomes" id="UP000001554">
    <property type="component" value="Chromosome 8"/>
</dbReference>
<dbReference type="CDD" id="cd18186">
    <property type="entry name" value="BTB_POZ_ZBTB_KLHL-like"/>
    <property type="match status" value="1"/>
</dbReference>
<dbReference type="SMART" id="SM00225">
    <property type="entry name" value="BTB"/>
    <property type="match status" value="1"/>
</dbReference>